<organism evidence="4 5">
    <name type="scientific">Kibdelosporangium phytohabitans</name>
    <dbReference type="NCBI Taxonomy" id="860235"/>
    <lineage>
        <taxon>Bacteria</taxon>
        <taxon>Bacillati</taxon>
        <taxon>Actinomycetota</taxon>
        <taxon>Actinomycetes</taxon>
        <taxon>Pseudonocardiales</taxon>
        <taxon>Pseudonocardiaceae</taxon>
        <taxon>Kibdelosporangium</taxon>
    </lineage>
</organism>
<gene>
    <name evidence="4" type="ORF">AOZ06_07375</name>
</gene>
<evidence type="ECO:0000313" key="5">
    <source>
        <dbReference type="Proteomes" id="UP000063699"/>
    </source>
</evidence>
<dbReference type="PANTHER" id="PTHR39082:SF1">
    <property type="entry name" value="SCAVENGER RECEPTOR CLASS A MEMBER 3"/>
    <property type="match status" value="1"/>
</dbReference>
<dbReference type="Pfam" id="PF02591">
    <property type="entry name" value="Zn_ribbon_9"/>
    <property type="match status" value="1"/>
</dbReference>
<reference evidence="4 5" key="1">
    <citation type="submission" date="2015-07" db="EMBL/GenBank/DDBJ databases">
        <title>Genome sequencing of Kibdelosporangium phytohabitans.</title>
        <authorList>
            <person name="Qin S."/>
            <person name="Xing K."/>
        </authorList>
    </citation>
    <scope>NUCLEOTIDE SEQUENCE [LARGE SCALE GENOMIC DNA]</scope>
    <source>
        <strain evidence="4 5">KLBMP1111</strain>
    </source>
</reference>
<dbReference type="EMBL" id="CP012752">
    <property type="protein sequence ID" value="ALG14616.1"/>
    <property type="molecule type" value="Genomic_DNA"/>
</dbReference>
<dbReference type="Proteomes" id="UP000063699">
    <property type="component" value="Chromosome"/>
</dbReference>
<dbReference type="PANTHER" id="PTHR39082">
    <property type="entry name" value="PHOSPHOLIPASE C-BETA-2-RELATED"/>
    <property type="match status" value="1"/>
</dbReference>
<keyword evidence="1" id="KW-0175">Coiled coil</keyword>
<name>A0A0N9I8K8_9PSEU</name>
<dbReference type="InterPro" id="IPR003743">
    <property type="entry name" value="Zf-RING_7"/>
</dbReference>
<evidence type="ECO:0000259" key="3">
    <source>
        <dbReference type="Pfam" id="PF24481"/>
    </source>
</evidence>
<sequence length="245" mass="27432">MKADPAVQRRLLDLAEIDAELARLAHRRRTLPEITEIGAAEQTERAKRDAQVAATTQLGDVDREVKRQEKEIDQVRARVERDNKLLQSGTVAAKQMTDLEHEIETLHRRQGALEDDLLELMERREALEMDVQHAEAELAKAQAAVSDATGRRDEAFADLETQETRASATRKTMLPQFPEPLLALYNRVREHKGTGAALLRSRRCGACRLELDRVVISQIKAAPADEVVRCEECGAILVRTAESGL</sequence>
<evidence type="ECO:0000256" key="1">
    <source>
        <dbReference type="SAM" id="Coils"/>
    </source>
</evidence>
<feature type="domain" description="CT398-like coiled coil hairpin" evidence="3">
    <location>
        <begin position="14"/>
        <end position="193"/>
    </location>
</feature>
<dbReference type="InterPro" id="IPR052376">
    <property type="entry name" value="Oxidative_Scav/Glycosyltrans"/>
</dbReference>
<dbReference type="AlphaFoldDB" id="A0A0N9I8K8"/>
<dbReference type="RefSeq" id="WP_054296482.1">
    <property type="nucleotide sequence ID" value="NZ_CP012752.1"/>
</dbReference>
<dbReference type="InterPro" id="IPR056003">
    <property type="entry name" value="CT398_CC_hairpin"/>
</dbReference>
<dbReference type="Gene3D" id="1.10.287.1490">
    <property type="match status" value="1"/>
</dbReference>
<dbReference type="Pfam" id="PF24481">
    <property type="entry name" value="CT398_CC"/>
    <property type="match status" value="1"/>
</dbReference>
<dbReference type="OrthoDB" id="9784388at2"/>
<evidence type="ECO:0000313" key="4">
    <source>
        <dbReference type="EMBL" id="ALG14616.1"/>
    </source>
</evidence>
<dbReference type="STRING" id="860235.AOZ06_07375"/>
<feature type="coiled-coil region" evidence="1">
    <location>
        <begin position="58"/>
        <end position="151"/>
    </location>
</feature>
<accession>A0A0N9I8K8</accession>
<protein>
    <submittedName>
        <fullName evidence="4">Uncharacterized protein</fullName>
    </submittedName>
</protein>
<feature type="domain" description="C4-type zinc ribbon" evidence="2">
    <location>
        <begin position="203"/>
        <end position="237"/>
    </location>
</feature>
<dbReference type="KEGG" id="kphy:AOZ06_07375"/>
<proteinExistence type="predicted"/>
<keyword evidence="5" id="KW-1185">Reference proteome</keyword>
<evidence type="ECO:0000259" key="2">
    <source>
        <dbReference type="Pfam" id="PF02591"/>
    </source>
</evidence>